<keyword evidence="5 6" id="KW-0472">Membrane</keyword>
<organism evidence="7 8">
    <name type="scientific">Halobacillus dabanensis</name>
    <dbReference type="NCBI Taxonomy" id="240302"/>
    <lineage>
        <taxon>Bacteria</taxon>
        <taxon>Bacillati</taxon>
        <taxon>Bacillota</taxon>
        <taxon>Bacilli</taxon>
        <taxon>Bacillales</taxon>
        <taxon>Bacillaceae</taxon>
        <taxon>Halobacillus</taxon>
    </lineage>
</organism>
<dbReference type="InterPro" id="IPR010343">
    <property type="entry name" value="ArAE_1"/>
</dbReference>
<evidence type="ECO:0000256" key="1">
    <source>
        <dbReference type="ARBA" id="ARBA00004651"/>
    </source>
</evidence>
<dbReference type="AlphaFoldDB" id="A0A1I3V9W3"/>
<dbReference type="RefSeq" id="WP_075036496.1">
    <property type="nucleotide sequence ID" value="NZ_FOSB01000005.1"/>
</dbReference>
<dbReference type="Pfam" id="PF06081">
    <property type="entry name" value="ArAE_1"/>
    <property type="match status" value="1"/>
</dbReference>
<reference evidence="8" key="1">
    <citation type="submission" date="2016-10" db="EMBL/GenBank/DDBJ databases">
        <authorList>
            <person name="Varghese N."/>
            <person name="Submissions S."/>
        </authorList>
    </citation>
    <scope>NUCLEOTIDE SEQUENCE [LARGE SCALE GENOMIC DNA]</scope>
    <source>
        <strain evidence="8">CGMCC 1.3704</strain>
    </source>
</reference>
<keyword evidence="3 6" id="KW-0812">Transmembrane</keyword>
<comment type="subcellular location">
    <subcellularLocation>
        <location evidence="1">Cell membrane</location>
        <topology evidence="1">Multi-pass membrane protein</topology>
    </subcellularLocation>
</comment>
<evidence type="ECO:0000256" key="4">
    <source>
        <dbReference type="ARBA" id="ARBA00022989"/>
    </source>
</evidence>
<dbReference type="PANTHER" id="PTHR30509:SF9">
    <property type="entry name" value="MULTIDRUG RESISTANCE PROTEIN MDTO"/>
    <property type="match status" value="1"/>
</dbReference>
<name>A0A1I3V9W3_HALDA</name>
<feature type="transmembrane region" description="Helical" evidence="6">
    <location>
        <begin position="124"/>
        <end position="150"/>
    </location>
</feature>
<evidence type="ECO:0000256" key="6">
    <source>
        <dbReference type="SAM" id="Phobius"/>
    </source>
</evidence>
<keyword evidence="4 6" id="KW-1133">Transmembrane helix</keyword>
<proteinExistence type="predicted"/>
<gene>
    <name evidence="7" type="ORF">SAMN04487936_105204</name>
</gene>
<dbReference type="EMBL" id="FOSB01000005">
    <property type="protein sequence ID" value="SFJ91799.1"/>
    <property type="molecule type" value="Genomic_DNA"/>
</dbReference>
<dbReference type="OrthoDB" id="2690036at2"/>
<accession>A0A1I3V9W3</accession>
<evidence type="ECO:0000256" key="2">
    <source>
        <dbReference type="ARBA" id="ARBA00022475"/>
    </source>
</evidence>
<evidence type="ECO:0000256" key="5">
    <source>
        <dbReference type="ARBA" id="ARBA00023136"/>
    </source>
</evidence>
<dbReference type="GO" id="GO:0005886">
    <property type="term" value="C:plasma membrane"/>
    <property type="evidence" value="ECO:0007669"/>
    <property type="project" value="UniProtKB-SubCell"/>
</dbReference>
<dbReference type="PANTHER" id="PTHR30509">
    <property type="entry name" value="P-HYDROXYBENZOIC ACID EFFLUX PUMP SUBUNIT-RELATED"/>
    <property type="match status" value="1"/>
</dbReference>
<keyword evidence="8" id="KW-1185">Reference proteome</keyword>
<dbReference type="Proteomes" id="UP000183557">
    <property type="component" value="Unassembled WGS sequence"/>
</dbReference>
<evidence type="ECO:0000313" key="8">
    <source>
        <dbReference type="Proteomes" id="UP000183557"/>
    </source>
</evidence>
<feature type="transmembrane region" description="Helical" evidence="6">
    <location>
        <begin position="21"/>
        <end position="47"/>
    </location>
</feature>
<protein>
    <submittedName>
        <fullName evidence="7">Uncharacterized membrane protein YgaE, UPF0421/DUF939 family</fullName>
    </submittedName>
</protein>
<sequence length="362" mass="41591">MLQSLKKFKFLGSRTLKTGISVFFTALICGFFNLPIIFAVITAIVTIEHTAADSIKKAAVRFPASAIGALLSTTFYGLFGKGALTFALVAMLTIAVCHKMKLDDGIIVATITATAMIPDFQDQYFVSFITRLGTTSIGIIISTFVNFFLLPPNYSPMIYKNINDLYNHAGLLLKRIIYDVTAESKEKTRAIQRSYRQLTAHLEQTHQLSQFQREEWKYHRHTEEEMVAFQLSQRKLAAFQQIAYHLGNLQYVQTKSSDFREDEKHLLLDLTDEYSRVLSDPTHTIRETQFEMVHKLDDAFWKWKEDHVVRQTAYRHHLPPQTILIYELLCFHDVLEELQNLSHKQKQLIKQCYGSPGGQNDT</sequence>
<dbReference type="STRING" id="240302.BN982_02204"/>
<evidence type="ECO:0000313" key="7">
    <source>
        <dbReference type="EMBL" id="SFJ91799.1"/>
    </source>
</evidence>
<feature type="transmembrane region" description="Helical" evidence="6">
    <location>
        <begin position="67"/>
        <end position="90"/>
    </location>
</feature>
<evidence type="ECO:0000256" key="3">
    <source>
        <dbReference type="ARBA" id="ARBA00022692"/>
    </source>
</evidence>
<keyword evidence="2" id="KW-1003">Cell membrane</keyword>